<accession>A0A4Y7Q288</accession>
<feature type="signal peptide" evidence="1">
    <location>
        <begin position="1"/>
        <end position="19"/>
    </location>
</feature>
<sequence>MPSVLVCSLLYPVVPPLCAYVAVAYHWSLCDGGLIGEVVFSHEPHFGCPSN</sequence>
<name>A0A4Y7Q288_9AGAM</name>
<evidence type="ECO:0008006" key="4">
    <source>
        <dbReference type="Google" id="ProtNLM"/>
    </source>
</evidence>
<protein>
    <recommendedName>
        <fullName evidence="4">Secreted protein</fullName>
    </recommendedName>
</protein>
<dbReference type="EMBL" id="ML170181">
    <property type="protein sequence ID" value="TDL21431.1"/>
    <property type="molecule type" value="Genomic_DNA"/>
</dbReference>
<keyword evidence="1" id="KW-0732">Signal</keyword>
<evidence type="ECO:0000313" key="2">
    <source>
        <dbReference type="EMBL" id="TDL21431.1"/>
    </source>
</evidence>
<organism evidence="2 3">
    <name type="scientific">Rickenella mellea</name>
    <dbReference type="NCBI Taxonomy" id="50990"/>
    <lineage>
        <taxon>Eukaryota</taxon>
        <taxon>Fungi</taxon>
        <taxon>Dikarya</taxon>
        <taxon>Basidiomycota</taxon>
        <taxon>Agaricomycotina</taxon>
        <taxon>Agaricomycetes</taxon>
        <taxon>Hymenochaetales</taxon>
        <taxon>Rickenellaceae</taxon>
        <taxon>Rickenella</taxon>
    </lineage>
</organism>
<proteinExistence type="predicted"/>
<evidence type="ECO:0000256" key="1">
    <source>
        <dbReference type="SAM" id="SignalP"/>
    </source>
</evidence>
<feature type="chain" id="PRO_5021216793" description="Secreted protein" evidence="1">
    <location>
        <begin position="20"/>
        <end position="51"/>
    </location>
</feature>
<keyword evidence="3" id="KW-1185">Reference proteome</keyword>
<evidence type="ECO:0000313" key="3">
    <source>
        <dbReference type="Proteomes" id="UP000294933"/>
    </source>
</evidence>
<dbReference type="AlphaFoldDB" id="A0A4Y7Q288"/>
<dbReference type="VEuPathDB" id="FungiDB:BD410DRAFT_789875"/>
<gene>
    <name evidence="2" type="ORF">BD410DRAFT_789875</name>
</gene>
<reference evidence="2 3" key="1">
    <citation type="submission" date="2018-06" db="EMBL/GenBank/DDBJ databases">
        <title>A transcriptomic atlas of mushroom development highlights an independent origin of complex multicellularity.</title>
        <authorList>
            <consortium name="DOE Joint Genome Institute"/>
            <person name="Krizsan K."/>
            <person name="Almasi E."/>
            <person name="Merenyi Z."/>
            <person name="Sahu N."/>
            <person name="Viragh M."/>
            <person name="Koszo T."/>
            <person name="Mondo S."/>
            <person name="Kiss B."/>
            <person name="Balint B."/>
            <person name="Kues U."/>
            <person name="Barry K."/>
            <person name="Hegedus J.C."/>
            <person name="Henrissat B."/>
            <person name="Johnson J."/>
            <person name="Lipzen A."/>
            <person name="Ohm R."/>
            <person name="Nagy I."/>
            <person name="Pangilinan J."/>
            <person name="Yan J."/>
            <person name="Xiong Y."/>
            <person name="Grigoriev I.V."/>
            <person name="Hibbett D.S."/>
            <person name="Nagy L.G."/>
        </authorList>
    </citation>
    <scope>NUCLEOTIDE SEQUENCE [LARGE SCALE GENOMIC DNA]</scope>
    <source>
        <strain evidence="2 3">SZMC22713</strain>
    </source>
</reference>
<dbReference type="Proteomes" id="UP000294933">
    <property type="component" value="Unassembled WGS sequence"/>
</dbReference>